<dbReference type="RefSeq" id="WP_199598472.1">
    <property type="nucleotide sequence ID" value="NZ_JAEHJZ010000018.1"/>
</dbReference>
<organism evidence="1 2">
    <name type="scientific">Gelidibacter salicanalis</name>
    <dbReference type="NCBI Taxonomy" id="291193"/>
    <lineage>
        <taxon>Bacteria</taxon>
        <taxon>Pseudomonadati</taxon>
        <taxon>Bacteroidota</taxon>
        <taxon>Flavobacteriia</taxon>
        <taxon>Flavobacteriales</taxon>
        <taxon>Flavobacteriaceae</taxon>
        <taxon>Gelidibacter</taxon>
    </lineage>
</organism>
<gene>
    <name evidence="1" type="ORF">JEM65_08235</name>
</gene>
<sequence>MAMSAVNNLFYSGTSGVVLPVNKSQFPAEFQNKSRLQYYASLFNSVEINSTFYKLPKPTTVLNWAADVPEGFRFTFKISKSITHAPGLAFAVKDVVNFMDVVGNIGTKKGCLLAQFPPSLTIHNLDQLVKLLEIIGEIGQNQPWNICLEFRNSSWSHPQVSKLLLKHNTTIVLHDLSEPSLQWHQIKSNIVYLRFHGPDPRYRGNYSDKFLMEHAQYIKQWIGEEKMVYAYFNNTMGNAFNNLQDLNEKVR</sequence>
<evidence type="ECO:0000313" key="1">
    <source>
        <dbReference type="EMBL" id="MBJ7880634.1"/>
    </source>
</evidence>
<proteinExistence type="predicted"/>
<dbReference type="Pfam" id="PF01904">
    <property type="entry name" value="DUF72"/>
    <property type="match status" value="1"/>
</dbReference>
<accession>A0A934NIY1</accession>
<protein>
    <submittedName>
        <fullName evidence="1">DUF72 domain-containing protein</fullName>
    </submittedName>
</protein>
<dbReference type="Proteomes" id="UP000662373">
    <property type="component" value="Unassembled WGS sequence"/>
</dbReference>
<comment type="caution">
    <text evidence="1">The sequence shown here is derived from an EMBL/GenBank/DDBJ whole genome shotgun (WGS) entry which is preliminary data.</text>
</comment>
<keyword evidence="2" id="KW-1185">Reference proteome</keyword>
<dbReference type="SUPFAM" id="SSF117396">
    <property type="entry name" value="TM1631-like"/>
    <property type="match status" value="1"/>
</dbReference>
<dbReference type="PANTHER" id="PTHR30348:SF4">
    <property type="entry name" value="DUF72 DOMAIN-CONTAINING PROTEIN"/>
    <property type="match status" value="1"/>
</dbReference>
<dbReference type="EMBL" id="JAEHJZ010000018">
    <property type="protein sequence ID" value="MBJ7880634.1"/>
    <property type="molecule type" value="Genomic_DNA"/>
</dbReference>
<evidence type="ECO:0000313" key="2">
    <source>
        <dbReference type="Proteomes" id="UP000662373"/>
    </source>
</evidence>
<name>A0A934NIY1_9FLAO</name>
<dbReference type="InterPro" id="IPR036520">
    <property type="entry name" value="UPF0759_sf"/>
</dbReference>
<dbReference type="Gene3D" id="3.20.20.410">
    <property type="entry name" value="Protein of unknown function UPF0759"/>
    <property type="match status" value="1"/>
</dbReference>
<dbReference type="AlphaFoldDB" id="A0A934NIY1"/>
<reference evidence="1 2" key="1">
    <citation type="submission" date="2020-09" db="EMBL/GenBank/DDBJ databases">
        <title>Draft genome of Gelidibacter salicanalis PAMC21136.</title>
        <authorList>
            <person name="Park H."/>
        </authorList>
    </citation>
    <scope>NUCLEOTIDE SEQUENCE [LARGE SCALE GENOMIC DNA]</scope>
    <source>
        <strain evidence="1 2">PAMC21136</strain>
    </source>
</reference>
<dbReference type="PANTHER" id="PTHR30348">
    <property type="entry name" value="UNCHARACTERIZED PROTEIN YECE"/>
    <property type="match status" value="1"/>
</dbReference>
<dbReference type="InterPro" id="IPR002763">
    <property type="entry name" value="DUF72"/>
</dbReference>